<accession>A0A0K3AM58</accession>
<reference evidence="2 3" key="1">
    <citation type="journal article" date="2012" name="Nucleic Acids Res.">
        <title>Sequencing of the smallest Apicomplexan genome from the human pathogen Babesia microti.</title>
        <authorList>
            <person name="Cornillot E."/>
            <person name="Hadj-Kaddour K."/>
            <person name="Dassouli A."/>
            <person name="Noel B."/>
            <person name="Ranwez V."/>
            <person name="Vacherie B."/>
            <person name="Augagneur Y."/>
            <person name="Bres V."/>
            <person name="Duclos A."/>
            <person name="Randazzo S."/>
            <person name="Carcy B."/>
            <person name="Debierre-Grockiego F."/>
            <person name="Delbecq S."/>
            <person name="Moubri-Menage K."/>
            <person name="Shams-Eldin H."/>
            <person name="Usmani-Brown S."/>
            <person name="Bringaud F."/>
            <person name="Wincker P."/>
            <person name="Vivares C.P."/>
            <person name="Schwarz R.T."/>
            <person name="Schetters T.P."/>
            <person name="Krause P.J."/>
            <person name="Gorenflot A."/>
            <person name="Berry V."/>
            <person name="Barbe V."/>
            <person name="Ben Mamoun C."/>
        </authorList>
    </citation>
    <scope>NUCLEOTIDE SEQUENCE [LARGE SCALE GENOMIC DNA]</scope>
    <source>
        <strain evidence="2 3">RI</strain>
    </source>
</reference>
<keyword evidence="3" id="KW-1185">Reference proteome</keyword>
<dbReference type="GeneID" id="24424697"/>
<proteinExistence type="predicted"/>
<gene>
    <name evidence="2" type="ORF">BMR1_03g00310</name>
</gene>
<evidence type="ECO:0000313" key="2">
    <source>
        <dbReference type="EMBL" id="CTQ40662.1"/>
    </source>
</evidence>
<dbReference type="AlphaFoldDB" id="A0A0K3AM58"/>
<protein>
    <submittedName>
        <fullName evidence="2">Phosphatidylinositol glycan, class U</fullName>
    </submittedName>
</protein>
<reference evidence="2 3" key="3">
    <citation type="journal article" date="2016" name="Sci. Rep.">
        <title>Genome-wide diversity and gene expression profiling of Babesia microti isolates identify polymorphic genes that mediate host-pathogen interactions.</title>
        <authorList>
            <person name="Silva J.C."/>
            <person name="Cornillot E."/>
            <person name="McCracken C."/>
            <person name="Usmani-Brown S."/>
            <person name="Dwivedi A."/>
            <person name="Ifeonu O.O."/>
            <person name="Crabtree J."/>
            <person name="Gotia H.T."/>
            <person name="Virji A.Z."/>
            <person name="Reynes C."/>
            <person name="Colinge J."/>
            <person name="Kumar V."/>
            <person name="Lawres L."/>
            <person name="Pazzi J.E."/>
            <person name="Pablo J.V."/>
            <person name="Hung C."/>
            <person name="Brancato J."/>
            <person name="Kumari P."/>
            <person name="Orvis J."/>
            <person name="Tretina K."/>
            <person name="Chibucos M."/>
            <person name="Ott S."/>
            <person name="Sadzewicz L."/>
            <person name="Sengamalay N."/>
            <person name="Shetty A.C."/>
            <person name="Su Q."/>
            <person name="Tallon L."/>
            <person name="Fraser C.M."/>
            <person name="Frutos R."/>
            <person name="Molina D.M."/>
            <person name="Krause P.J."/>
            <person name="Ben Mamoun C."/>
        </authorList>
    </citation>
    <scope>NUCLEOTIDE SEQUENCE [LARGE SCALE GENOMIC DNA]</scope>
    <source>
        <strain evidence="2 3">RI</strain>
    </source>
</reference>
<name>A0A0K3AM58_BABMR</name>
<keyword evidence="1" id="KW-1133">Transmembrane helix</keyword>
<evidence type="ECO:0000313" key="3">
    <source>
        <dbReference type="Proteomes" id="UP000002899"/>
    </source>
</evidence>
<dbReference type="VEuPathDB" id="PiroplasmaDB:BMR1_03g00310"/>
<organism evidence="2 3">
    <name type="scientific">Babesia microti (strain RI)</name>
    <dbReference type="NCBI Taxonomy" id="1133968"/>
    <lineage>
        <taxon>Eukaryota</taxon>
        <taxon>Sar</taxon>
        <taxon>Alveolata</taxon>
        <taxon>Apicomplexa</taxon>
        <taxon>Aconoidasida</taxon>
        <taxon>Piroplasmida</taxon>
        <taxon>Babesiidae</taxon>
        <taxon>Babesia</taxon>
    </lineage>
</organism>
<dbReference type="Proteomes" id="UP000002899">
    <property type="component" value="Chromosome III"/>
</dbReference>
<dbReference type="EMBL" id="LN871598">
    <property type="protein sequence ID" value="CTQ40662.1"/>
    <property type="molecule type" value="Genomic_DNA"/>
</dbReference>
<sequence>MNGLEKKIFPINEWEWHTLERDLAHWIRTSGYRLDQSEQRPFRRVGFYTLMSGVTSGYLIHFLLGNLPRVPKKTTRIVISIFSGLYSSAVSTRMLRKSVFSQVLEMNSPLGDTARQILLNARNNQIMQQNFRQSTEFVSPATEYESLNSGDILNDPYDTNSNMQLTSMNNKLDVHKESDDNSNVNGLGNIGREKFRSWEDIRKKN</sequence>
<dbReference type="OMA" id="INEWEWH"/>
<dbReference type="OrthoDB" id="361887at2759"/>
<evidence type="ECO:0000256" key="1">
    <source>
        <dbReference type="SAM" id="Phobius"/>
    </source>
</evidence>
<dbReference type="KEGG" id="bmic:BMR1_03g00310"/>
<feature type="transmembrane region" description="Helical" evidence="1">
    <location>
        <begin position="45"/>
        <end position="64"/>
    </location>
</feature>
<keyword evidence="1" id="KW-0472">Membrane</keyword>
<keyword evidence="1" id="KW-0812">Transmembrane</keyword>
<dbReference type="RefSeq" id="XP_012648673.1">
    <property type="nucleotide sequence ID" value="XM_012793219.1"/>
</dbReference>
<reference evidence="2 3" key="2">
    <citation type="journal article" date="2013" name="PLoS ONE">
        <title>Whole genome mapping and re-organization of the nuclear and mitochondrial genomes of Babesia microti isolates.</title>
        <authorList>
            <person name="Cornillot E."/>
            <person name="Dassouli A."/>
            <person name="Garg A."/>
            <person name="Pachikara N."/>
            <person name="Randazzo S."/>
            <person name="Depoix D."/>
            <person name="Carcy B."/>
            <person name="Delbecq S."/>
            <person name="Frutos R."/>
            <person name="Silva J.C."/>
            <person name="Sutton R."/>
            <person name="Krause P.J."/>
            <person name="Mamoun C.B."/>
        </authorList>
    </citation>
    <scope>NUCLEOTIDE SEQUENCE [LARGE SCALE GENOMIC DNA]</scope>
    <source>
        <strain evidence="2 3">RI</strain>
    </source>
</reference>